<evidence type="ECO:0000256" key="4">
    <source>
        <dbReference type="ARBA" id="ARBA00012034"/>
    </source>
</evidence>
<evidence type="ECO:0000259" key="17">
    <source>
        <dbReference type="Pfam" id="PF08267"/>
    </source>
</evidence>
<evidence type="ECO:0000256" key="10">
    <source>
        <dbReference type="ARBA" id="ARBA00023167"/>
    </source>
</evidence>
<feature type="binding site" evidence="13">
    <location>
        <begin position="529"/>
        <end position="530"/>
    </location>
    <ligand>
        <name>5-methyltetrahydropteroyltri-L-glutamate</name>
        <dbReference type="ChEBI" id="CHEBI:58207"/>
    </ligand>
</feature>
<keyword evidence="9 14" id="KW-0862">Zinc</keyword>
<keyword evidence="8 14" id="KW-0479">Metal-binding</keyword>
<dbReference type="EC" id="2.1.1.14" evidence="4"/>
<evidence type="ECO:0000256" key="11">
    <source>
        <dbReference type="ARBA" id="ARBA00030765"/>
    </source>
</evidence>
<keyword evidence="19" id="KW-1185">Reference proteome</keyword>
<evidence type="ECO:0000256" key="2">
    <source>
        <dbReference type="ARBA" id="ARBA00004681"/>
    </source>
</evidence>
<dbReference type="UniPathway" id="UPA00051">
    <property type="reaction ID" value="UER00082"/>
</dbReference>
<evidence type="ECO:0000256" key="5">
    <source>
        <dbReference type="ARBA" id="ARBA00022603"/>
    </source>
</evidence>
<comment type="pathway">
    <text evidence="2">Amino-acid biosynthesis; L-methionine biosynthesis via de novo pathway; L-methionine from L-homocysteine (MetE route): step 1/1.</text>
</comment>
<evidence type="ECO:0000256" key="14">
    <source>
        <dbReference type="PIRSR" id="PIRSR000382-2"/>
    </source>
</evidence>
<dbReference type="AlphaFoldDB" id="A0A1Y1YTL5"/>
<feature type="binding site" evidence="13">
    <location>
        <position position="19"/>
    </location>
    <ligand>
        <name>5-methyltetrahydropteroyltri-L-glutamate</name>
        <dbReference type="ChEBI" id="CHEBI:58207"/>
    </ligand>
</feature>
<dbReference type="InterPro" id="IPR038071">
    <property type="entry name" value="UROD/MetE-like_sf"/>
</dbReference>
<evidence type="ECO:0000256" key="13">
    <source>
        <dbReference type="PIRSR" id="PIRSR000382-1"/>
    </source>
</evidence>
<dbReference type="GO" id="GO:0032259">
    <property type="term" value="P:methylation"/>
    <property type="evidence" value="ECO:0007669"/>
    <property type="project" value="UniProtKB-KW"/>
</dbReference>
<proteinExistence type="inferred from homology"/>
<evidence type="ECO:0000256" key="15">
    <source>
        <dbReference type="PIRSR" id="PIRSR000382-3"/>
    </source>
</evidence>
<accession>A0A1Y1YTL5</accession>
<feature type="binding site" evidence="14">
    <location>
        <position position="679"/>
    </location>
    <ligand>
        <name>Zn(2+)</name>
        <dbReference type="ChEBI" id="CHEBI:29105"/>
        <label>1</label>
        <note>catalytic</note>
    </ligand>
</feature>
<dbReference type="PIRSF" id="PIRSF000382">
    <property type="entry name" value="MeTrfase_B12_ind"/>
    <property type="match status" value="1"/>
</dbReference>
<dbReference type="PANTHER" id="PTHR30519">
    <property type="entry name" value="5-METHYLTETRAHYDROPTEROYLTRIGLUTAMATE--HOMOCYSTEINE METHYLTRANSFERASE"/>
    <property type="match status" value="1"/>
</dbReference>
<feature type="binding site" evidence="13">
    <location>
        <position position="575"/>
    </location>
    <ligand>
        <name>5-methyltetrahydropteroyltri-L-glutamate</name>
        <dbReference type="ChEBI" id="CHEBI:58207"/>
    </ligand>
</feature>
<keyword evidence="7" id="KW-0808">Transferase</keyword>
<evidence type="ECO:0000256" key="6">
    <source>
        <dbReference type="ARBA" id="ARBA00022605"/>
    </source>
</evidence>
<feature type="active site" description="Proton donor" evidence="15">
    <location>
        <position position="708"/>
    </location>
</feature>
<comment type="cofactor">
    <cofactor evidence="14">
        <name>Zn(2+)</name>
        <dbReference type="ChEBI" id="CHEBI:29105"/>
    </cofactor>
    <text evidence="14">Binds 2 Zn(2+) ions per subunit.</text>
</comment>
<dbReference type="InterPro" id="IPR002629">
    <property type="entry name" value="Met_Synth_C/arc"/>
</dbReference>
<feature type="binding site" evidence="14">
    <location>
        <position position="657"/>
    </location>
    <ligand>
        <name>Zn(2+)</name>
        <dbReference type="ChEBI" id="CHEBI:29105"/>
        <label>1</label>
        <note>catalytic</note>
    </ligand>
</feature>
<evidence type="ECO:0000259" key="16">
    <source>
        <dbReference type="Pfam" id="PF01717"/>
    </source>
</evidence>
<dbReference type="NCBIfam" id="NF003556">
    <property type="entry name" value="PRK05222.1"/>
    <property type="match status" value="1"/>
</dbReference>
<keyword evidence="10" id="KW-0486">Methionine biosynthesis</keyword>
<gene>
    <name evidence="18" type="ORF">K493DRAFT_255906</name>
</gene>
<dbReference type="GO" id="GO:0071265">
    <property type="term" value="P:L-methionine biosynthetic process"/>
    <property type="evidence" value="ECO:0007669"/>
    <property type="project" value="UniProtKB-ARBA"/>
</dbReference>
<dbReference type="CDD" id="cd03312">
    <property type="entry name" value="CIMS_N_terminal_like"/>
    <property type="match status" value="1"/>
</dbReference>
<evidence type="ECO:0000256" key="3">
    <source>
        <dbReference type="ARBA" id="ARBA00009553"/>
    </source>
</evidence>
<dbReference type="SUPFAM" id="SSF51726">
    <property type="entry name" value="UROD/MetE-like"/>
    <property type="match status" value="2"/>
</dbReference>
<feature type="domain" description="Cobalamin-independent methionine synthase MetE C-terminal/archaeal" evidence="16">
    <location>
        <begin position="440"/>
        <end position="762"/>
    </location>
</feature>
<dbReference type="GO" id="GO:0008270">
    <property type="term" value="F:zinc ion binding"/>
    <property type="evidence" value="ECO:0007669"/>
    <property type="project" value="InterPro"/>
</dbReference>
<feature type="domain" description="Cobalamin-independent methionine synthase MetE N-terminal" evidence="17">
    <location>
        <begin position="4"/>
        <end position="322"/>
    </location>
</feature>
<keyword evidence="6" id="KW-0028">Amino-acid biosynthesis</keyword>
<dbReference type="Proteomes" id="UP000193498">
    <property type="component" value="Unassembled WGS sequence"/>
</dbReference>
<feature type="binding site" evidence="14">
    <location>
        <position position="740"/>
    </location>
    <ligand>
        <name>Zn(2+)</name>
        <dbReference type="ChEBI" id="CHEBI:29105"/>
        <label>1</label>
        <note>catalytic</note>
    </ligand>
</feature>
<name>A0A1Y1YTL5_9FUNG</name>
<evidence type="ECO:0000313" key="19">
    <source>
        <dbReference type="Proteomes" id="UP000193498"/>
    </source>
</evidence>
<feature type="binding site" evidence="13">
    <location>
        <position position="613"/>
    </location>
    <ligand>
        <name>L-homocysteine</name>
        <dbReference type="ChEBI" id="CHEBI:58199"/>
    </ligand>
</feature>
<evidence type="ECO:0000256" key="12">
    <source>
        <dbReference type="ARBA" id="ARBA00031314"/>
    </source>
</evidence>
<dbReference type="Pfam" id="PF08267">
    <property type="entry name" value="Meth_synt_1"/>
    <property type="match status" value="1"/>
</dbReference>
<evidence type="ECO:0000256" key="8">
    <source>
        <dbReference type="ARBA" id="ARBA00022723"/>
    </source>
</evidence>
<dbReference type="Gene3D" id="3.20.20.210">
    <property type="match status" value="2"/>
</dbReference>
<dbReference type="Pfam" id="PF01717">
    <property type="entry name" value="Meth_synt_2"/>
    <property type="match status" value="1"/>
</dbReference>
<dbReference type="EMBL" id="MCFE01000074">
    <property type="protein sequence ID" value="ORY01077.1"/>
    <property type="molecule type" value="Genomic_DNA"/>
</dbReference>
<evidence type="ECO:0000256" key="1">
    <source>
        <dbReference type="ARBA" id="ARBA00002777"/>
    </source>
</evidence>
<reference evidence="18 19" key="1">
    <citation type="submission" date="2016-07" db="EMBL/GenBank/DDBJ databases">
        <title>Pervasive Adenine N6-methylation of Active Genes in Fungi.</title>
        <authorList>
            <consortium name="DOE Joint Genome Institute"/>
            <person name="Mondo S.J."/>
            <person name="Dannebaum R.O."/>
            <person name="Kuo R.C."/>
            <person name="Labutti K."/>
            <person name="Haridas S."/>
            <person name="Kuo A."/>
            <person name="Salamov A."/>
            <person name="Ahrendt S.R."/>
            <person name="Lipzen A."/>
            <person name="Sullivan W."/>
            <person name="Andreopoulos W.B."/>
            <person name="Clum A."/>
            <person name="Lindquist E."/>
            <person name="Daum C."/>
            <person name="Ramamoorthy G.K."/>
            <person name="Gryganskyi A."/>
            <person name="Culley D."/>
            <person name="Magnuson J.K."/>
            <person name="James T.Y."/>
            <person name="O'Malley M.A."/>
            <person name="Stajich J.E."/>
            <person name="Spatafora J.W."/>
            <person name="Visel A."/>
            <person name="Grigoriev I.V."/>
        </authorList>
    </citation>
    <scope>NUCLEOTIDE SEQUENCE [LARGE SCALE GENOMIC DNA]</scope>
    <source>
        <strain evidence="18 19">CBS 931.73</strain>
    </source>
</reference>
<dbReference type="OrthoDB" id="1053771at2759"/>
<feature type="binding site" evidence="14">
    <location>
        <position position="655"/>
    </location>
    <ligand>
        <name>Zn(2+)</name>
        <dbReference type="ChEBI" id="CHEBI:29105"/>
        <label>1</label>
        <note>catalytic</note>
    </ligand>
</feature>
<feature type="binding site" evidence="13">
    <location>
        <position position="498"/>
    </location>
    <ligand>
        <name>L-methionine</name>
        <dbReference type="ChEBI" id="CHEBI:57844"/>
    </ligand>
</feature>
<comment type="function">
    <text evidence="1">Catalyzes the transfer of a methyl group from 5-methyltetrahydrofolate to homocysteine resulting in methionine formation.</text>
</comment>
<dbReference type="HAMAP" id="MF_00172">
    <property type="entry name" value="Meth_synth"/>
    <property type="match status" value="1"/>
</dbReference>
<evidence type="ECO:0000256" key="7">
    <source>
        <dbReference type="ARBA" id="ARBA00022679"/>
    </source>
</evidence>
<dbReference type="GO" id="GO:0003871">
    <property type="term" value="F:5-methyltetrahydropteroyltriglutamate-homocysteine S-methyltransferase activity"/>
    <property type="evidence" value="ECO:0007669"/>
    <property type="project" value="UniProtKB-EC"/>
</dbReference>
<dbReference type="InParanoid" id="A0A1Y1YTL5"/>
<dbReference type="CDD" id="cd03311">
    <property type="entry name" value="CIMS_C_terminal_like"/>
    <property type="match status" value="1"/>
</dbReference>
<dbReference type="InterPro" id="IPR006276">
    <property type="entry name" value="Cobalamin-indep_Met_synthase"/>
</dbReference>
<keyword evidence="5" id="KW-0489">Methyltransferase</keyword>
<feature type="binding site" evidence="13">
    <location>
        <position position="125"/>
    </location>
    <ligand>
        <name>5-methyltetrahydropteroyltri-L-glutamate</name>
        <dbReference type="ChEBI" id="CHEBI:58207"/>
    </ligand>
</feature>
<sequence>MVFSSNLGFPRVGANRELKKLIESYWAGKVTQEALLQGAKEIRVGHWKLQQEKGIDHIPSGDFSLYDHILDNSITFGVIPQKYQHLAPGLETYFAMGRGLQKPAVEGAAKIDVPAMEMKKWFDTNYHYIVPEFQKGQQFTLAKSAKVVNEFLEAKELGIHTRPVIVGPISYLLLGKTAKDSGDFDKLSLLPSLVSAYEQLLQRLAEAGATWVQVDEPFLSLDLTEQAKSSFKGVYETLSKASSSLKLLVATYFSQVGDNTDVLTSLPVAAIHVDLVRAPQQLDTVLEKINSTQILSLGLVNGRNIWKTNLAKALESVQKAVSKLGGDRVIVAPSCSLLHSPHSIEGEKKIEPEILDWLSFAVEKLREVTILAKAVDDAGSVKAELEANSKSIQARATSPRIHNPVVQDRLKNITPEMFKRNSPFPERRQSQEKKLGLPKFATTTVGSFPQTKEVRLARSKVRKGDWSQEEYDSFIKSEIEKTVRFQEDIGLDVLVHGESERNDMVEYFGENLDGYVFTQNGWVASYGTRCVKPPIIFGDIHRPKPMTVDVIKYAQSLTQKPMKGMLTGPITCLQWSFVRDDQPRQDTAFQLALAIRDEVQDLEKAGIPVIQIDEPAIREGLPLRQNEWKQYLQWAVDAFLLSSVGVEDSTQIHTHMCYSDFNDIFPSIKRMDADVITIENSKSDLKLLSAFETHSYTNWIGPGLYDIHSPRVPSVEEMEARLGDIVKLLPHELVWVNPDCGLKTRGWAETEAALKNLVAVARAARKQY</sequence>
<protein>
    <recommendedName>
        <fullName evidence="4">5-methyltetrahydropteroyltriglutamate--homocysteine S-methyltransferase</fullName>
        <ecNumber evidence="4">2.1.1.14</ecNumber>
    </recommendedName>
    <alternativeName>
        <fullName evidence="12">Cobalamin-independent methionine synthase</fullName>
    </alternativeName>
    <alternativeName>
        <fullName evidence="11">Methionine synthase, vitamin-B12 independent isozyme</fullName>
    </alternativeName>
</protein>
<comment type="caution">
    <text evidence="18">The sequence shown here is derived from an EMBL/GenBank/DDBJ whole genome shotgun (WGS) entry which is preliminary data.</text>
</comment>
<dbReference type="FunCoup" id="A0A1Y1YTL5">
    <property type="interactions" value="378"/>
</dbReference>
<organism evidence="18 19">
    <name type="scientific">Basidiobolus meristosporus CBS 931.73</name>
    <dbReference type="NCBI Taxonomy" id="1314790"/>
    <lineage>
        <taxon>Eukaryota</taxon>
        <taxon>Fungi</taxon>
        <taxon>Fungi incertae sedis</taxon>
        <taxon>Zoopagomycota</taxon>
        <taxon>Entomophthoromycotina</taxon>
        <taxon>Basidiobolomycetes</taxon>
        <taxon>Basidiobolales</taxon>
        <taxon>Basidiobolaceae</taxon>
        <taxon>Basidiobolus</taxon>
    </lineage>
</organism>
<dbReference type="InterPro" id="IPR013215">
    <property type="entry name" value="Cbl-indep_Met_Synth_N"/>
</dbReference>
<evidence type="ECO:0000313" key="18">
    <source>
        <dbReference type="EMBL" id="ORY01077.1"/>
    </source>
</evidence>
<evidence type="ECO:0000256" key="9">
    <source>
        <dbReference type="ARBA" id="ARBA00022833"/>
    </source>
</evidence>
<comment type="similarity">
    <text evidence="3">Belongs to the vitamin-B12 independent methionine synthase family.</text>
</comment>
<dbReference type="STRING" id="1314790.A0A1Y1YTL5"/>
<dbReference type="FunFam" id="3.20.20.210:FF:000003">
    <property type="entry name" value="5-methyltetrahydropteroyltriglutamate--homocysteine methyltransferase"/>
    <property type="match status" value="1"/>
</dbReference>
<dbReference type="FunFam" id="3.20.20.210:FF:000002">
    <property type="entry name" value="5-methyltetrahydropteroyltriglutamate--homocysteine methyltransferase"/>
    <property type="match status" value="1"/>
</dbReference>
<dbReference type="NCBIfam" id="TIGR01371">
    <property type="entry name" value="met_syn_B12ind"/>
    <property type="match status" value="1"/>
</dbReference>
<feature type="binding site" evidence="13">
    <location>
        <position position="613"/>
    </location>
    <ligand>
        <name>L-methionine</name>
        <dbReference type="ChEBI" id="CHEBI:57844"/>
    </ligand>
</feature>